<dbReference type="OrthoDB" id="9805918at2"/>
<dbReference type="GO" id="GO:0043022">
    <property type="term" value="F:ribosome binding"/>
    <property type="evidence" value="ECO:0007669"/>
    <property type="project" value="TreeGrafter"/>
</dbReference>
<evidence type="ECO:0000256" key="9">
    <source>
        <dbReference type="PROSITE-ProRule" id="PRU01049"/>
    </source>
</evidence>
<comment type="function">
    <text evidence="8 10">GTPase that plays an essential role in the late steps of ribosome biogenesis.</text>
</comment>
<dbReference type="InterPro" id="IPR016484">
    <property type="entry name" value="GTPase_Der"/>
</dbReference>
<keyword evidence="6 8" id="KW-0342">GTP-binding</keyword>
<feature type="binding site" evidence="8">
    <location>
        <begin position="298"/>
        <end position="301"/>
    </location>
    <ligand>
        <name>GTP</name>
        <dbReference type="ChEBI" id="CHEBI:37565"/>
        <label>2</label>
    </ligand>
</feature>
<feature type="binding site" evidence="8">
    <location>
        <begin position="233"/>
        <end position="237"/>
    </location>
    <ligand>
        <name>GTP</name>
        <dbReference type="ChEBI" id="CHEBI:37565"/>
        <label>2</label>
    </ligand>
</feature>
<feature type="binding site" evidence="8">
    <location>
        <begin position="186"/>
        <end position="193"/>
    </location>
    <ligand>
        <name>GTP</name>
        <dbReference type="ChEBI" id="CHEBI:37565"/>
        <label>2</label>
    </ligand>
</feature>
<evidence type="ECO:0000256" key="2">
    <source>
        <dbReference type="ARBA" id="ARBA00020953"/>
    </source>
</evidence>
<dbReference type="Gene3D" id="3.40.50.300">
    <property type="entry name" value="P-loop containing nucleotide triphosphate hydrolases"/>
    <property type="match status" value="2"/>
</dbReference>
<dbReference type="PANTHER" id="PTHR43834">
    <property type="entry name" value="GTPASE DER"/>
    <property type="match status" value="1"/>
</dbReference>
<dbReference type="HAMAP" id="MF_00195">
    <property type="entry name" value="GTPase_Der"/>
    <property type="match status" value="1"/>
</dbReference>
<feature type="binding site" evidence="8">
    <location>
        <begin position="120"/>
        <end position="123"/>
    </location>
    <ligand>
        <name>GTP</name>
        <dbReference type="ChEBI" id="CHEBI:37565"/>
        <label>1</label>
    </ligand>
</feature>
<evidence type="ECO:0000259" key="11">
    <source>
        <dbReference type="PROSITE" id="PS51712"/>
    </source>
</evidence>
<dbReference type="InterPro" id="IPR006073">
    <property type="entry name" value="GTP-bd"/>
</dbReference>
<evidence type="ECO:0000256" key="1">
    <source>
        <dbReference type="ARBA" id="ARBA00008279"/>
    </source>
</evidence>
<dbReference type="NCBIfam" id="TIGR03594">
    <property type="entry name" value="GTPase_EngA"/>
    <property type="match status" value="1"/>
</dbReference>
<feature type="domain" description="EngA-type G" evidence="11">
    <location>
        <begin position="4"/>
        <end position="169"/>
    </location>
</feature>
<dbReference type="Proteomes" id="UP000002620">
    <property type="component" value="Chromosome"/>
</dbReference>
<evidence type="ECO:0000256" key="3">
    <source>
        <dbReference type="ARBA" id="ARBA00022517"/>
    </source>
</evidence>
<dbReference type="InterPro" id="IPR015946">
    <property type="entry name" value="KH_dom-like_a/b"/>
</dbReference>
<dbReference type="RefSeq" id="WP_015739212.1">
    <property type="nucleotide sequence ID" value="NC_013385.1"/>
</dbReference>
<protein>
    <recommendedName>
        <fullName evidence="2 8">GTPase Der</fullName>
    </recommendedName>
    <alternativeName>
        <fullName evidence="7 8">GTP-binding protein EngA</fullName>
    </alternativeName>
</protein>
<keyword evidence="3 8" id="KW-0690">Ribosome biogenesis</keyword>
<dbReference type="KEGG" id="adg:Adeg_1224"/>
<dbReference type="FunFam" id="3.40.50.300:FF:000040">
    <property type="entry name" value="GTPase Der"/>
    <property type="match status" value="1"/>
</dbReference>
<evidence type="ECO:0000256" key="10">
    <source>
        <dbReference type="RuleBase" id="RU004481"/>
    </source>
</evidence>
<feature type="binding site" evidence="8">
    <location>
        <begin position="57"/>
        <end position="61"/>
    </location>
    <ligand>
        <name>GTP</name>
        <dbReference type="ChEBI" id="CHEBI:37565"/>
        <label>1</label>
    </ligand>
</feature>
<name>C9R7Q6_AMMDK</name>
<dbReference type="AlphaFoldDB" id="C9R7Q6"/>
<dbReference type="STRING" id="429009.Adeg_1224"/>
<feature type="binding site" evidence="8">
    <location>
        <begin position="10"/>
        <end position="17"/>
    </location>
    <ligand>
        <name>GTP</name>
        <dbReference type="ChEBI" id="CHEBI:37565"/>
        <label>1</label>
    </ligand>
</feature>
<proteinExistence type="inferred from homology"/>
<evidence type="ECO:0000256" key="7">
    <source>
        <dbReference type="ARBA" id="ARBA00032345"/>
    </source>
</evidence>
<organism evidence="12 13">
    <name type="scientific">Ammonifex degensii (strain DSM 10501 / KC4)</name>
    <dbReference type="NCBI Taxonomy" id="429009"/>
    <lineage>
        <taxon>Bacteria</taxon>
        <taxon>Bacillati</taxon>
        <taxon>Bacillota</taxon>
        <taxon>Clostridia</taxon>
        <taxon>Thermoanaerobacterales</taxon>
        <taxon>Thermoanaerobacteraceae</taxon>
        <taxon>Ammonifex</taxon>
    </lineage>
</organism>
<keyword evidence="5 8" id="KW-0547">Nucleotide-binding</keyword>
<keyword evidence="13" id="KW-1185">Reference proteome</keyword>
<dbReference type="HOGENOM" id="CLU_016077_6_2_9"/>
<dbReference type="GO" id="GO:0042254">
    <property type="term" value="P:ribosome biogenesis"/>
    <property type="evidence" value="ECO:0007669"/>
    <property type="project" value="UniProtKB-KW"/>
</dbReference>
<reference evidence="12 13" key="1">
    <citation type="submission" date="2009-10" db="EMBL/GenBank/DDBJ databases">
        <title>Complete sequence of chromosome of Ammonifex degensii KC4.</title>
        <authorList>
            <consortium name="US DOE Joint Genome Institute"/>
            <person name="Kerfeld C."/>
            <person name="Goodner B."/>
            <person name="Huber H."/>
            <person name="Stetter K."/>
            <person name="Lucas S."/>
            <person name="Copeland A."/>
            <person name="Lapidus A."/>
            <person name="Glavina del Rio T."/>
            <person name="Dalin E."/>
            <person name="Tice H."/>
            <person name="Bruce D."/>
            <person name="Goodwin L."/>
            <person name="Pitluck S."/>
            <person name="Saunders E."/>
            <person name="Brettin T."/>
            <person name="Detter J.C."/>
            <person name="Han C."/>
            <person name="Larimer F."/>
            <person name="Land M."/>
            <person name="Hauser L."/>
            <person name="Kyrpides N."/>
            <person name="Ovchinnikova G."/>
            <person name="Richardson P."/>
        </authorList>
    </citation>
    <scope>NUCLEOTIDE SEQUENCE [LARGE SCALE GENOMIC DNA]</scope>
    <source>
        <strain evidence="13">DSM 10501 / KC4</strain>
    </source>
</reference>
<dbReference type="eggNOG" id="COG1160">
    <property type="taxonomic scope" value="Bacteria"/>
</dbReference>
<dbReference type="PROSITE" id="PS51712">
    <property type="entry name" value="G_ENGA"/>
    <property type="match status" value="2"/>
</dbReference>
<dbReference type="FunFam" id="3.40.50.300:FF:000057">
    <property type="entry name" value="GTPase Der"/>
    <property type="match status" value="1"/>
</dbReference>
<dbReference type="GO" id="GO:0005525">
    <property type="term" value="F:GTP binding"/>
    <property type="evidence" value="ECO:0007669"/>
    <property type="project" value="UniProtKB-UniRule"/>
</dbReference>
<dbReference type="InterPro" id="IPR031166">
    <property type="entry name" value="G_ENGA"/>
</dbReference>
<comment type="subunit">
    <text evidence="8">Associates with the 50S ribosomal subunit.</text>
</comment>
<dbReference type="CDD" id="cd01894">
    <property type="entry name" value="EngA1"/>
    <property type="match status" value="1"/>
</dbReference>
<keyword evidence="4 10" id="KW-0677">Repeat</keyword>
<dbReference type="InterPro" id="IPR003593">
    <property type="entry name" value="AAA+_ATPase"/>
</dbReference>
<dbReference type="NCBIfam" id="TIGR00231">
    <property type="entry name" value="small_GTP"/>
    <property type="match status" value="2"/>
</dbReference>
<comment type="similarity">
    <text evidence="1 8 9 10">Belongs to the TRAFAC class TrmE-Era-EngA-EngB-Septin-like GTPase superfamily. EngA (Der) GTPase family.</text>
</comment>
<evidence type="ECO:0000256" key="5">
    <source>
        <dbReference type="ARBA" id="ARBA00022741"/>
    </source>
</evidence>
<evidence type="ECO:0000313" key="13">
    <source>
        <dbReference type="Proteomes" id="UP000002620"/>
    </source>
</evidence>
<evidence type="ECO:0000256" key="8">
    <source>
        <dbReference type="HAMAP-Rule" id="MF_00195"/>
    </source>
</evidence>
<feature type="domain" description="EngA-type G" evidence="11">
    <location>
        <begin position="180"/>
        <end position="355"/>
    </location>
</feature>
<evidence type="ECO:0000313" key="12">
    <source>
        <dbReference type="EMBL" id="ACX52335.1"/>
    </source>
</evidence>
<dbReference type="SMART" id="SM00382">
    <property type="entry name" value="AAA"/>
    <property type="match status" value="2"/>
</dbReference>
<dbReference type="InterPro" id="IPR005225">
    <property type="entry name" value="Small_GTP-bd"/>
</dbReference>
<accession>C9R7Q6</accession>
<sequence length="447" mass="50269">MGKPVVVIVGRPNVGKSTLFNRLVGKGVAIVEEEPGVTRDRLYREVEWCGREFVLVDTGGVVESPESPLEVAIRRQVEQALEEADLVLFVVDYKTGVTAEDQAIASMLRRTGKPTLLVVNKVDKFDPPPVLSDFYALGLSTEPIPVSAAQGLNVGDLLDAVIDRLPPEDREEERPQAEAIAVAIVGRPNVGKSSLVNALLGEERVIVSDIPGTTRDAVDTFFTWEGQPYILIDTAGLRRRSRIKEEAERQSCLRARQALRRAHVAVLVLDGAEGVTMQDKRIAGLIEEAGRAVVIAVNKWDLVPSSRKDAPRYLEALRRELYFINYAPVVFTVAPEGFGVTQVLTEVERALANARRRVREQELWEVVEEAQLRNPPPRVKDKRLEIYRAYQVAVEPPVFLLQVNDPELMTPYYRKYLENQLRAAFDFTGTPIRFVLRRHKKRREKHV</sequence>
<dbReference type="Pfam" id="PF14714">
    <property type="entry name" value="KH_dom-like"/>
    <property type="match status" value="1"/>
</dbReference>
<dbReference type="CDD" id="cd01895">
    <property type="entry name" value="EngA2"/>
    <property type="match status" value="1"/>
</dbReference>
<evidence type="ECO:0000256" key="6">
    <source>
        <dbReference type="ARBA" id="ARBA00023134"/>
    </source>
</evidence>
<dbReference type="SUPFAM" id="SSF52540">
    <property type="entry name" value="P-loop containing nucleoside triphosphate hydrolases"/>
    <property type="match status" value="2"/>
</dbReference>
<gene>
    <name evidence="8" type="primary">der</name>
    <name evidence="12" type="ordered locus">Adeg_1224</name>
</gene>
<dbReference type="Pfam" id="PF01926">
    <property type="entry name" value="MMR_HSR1"/>
    <property type="match status" value="2"/>
</dbReference>
<dbReference type="EMBL" id="CP001785">
    <property type="protein sequence ID" value="ACX52335.1"/>
    <property type="molecule type" value="Genomic_DNA"/>
</dbReference>
<dbReference type="InterPro" id="IPR032859">
    <property type="entry name" value="KH_dom-like"/>
</dbReference>
<dbReference type="InterPro" id="IPR027417">
    <property type="entry name" value="P-loop_NTPase"/>
</dbReference>
<dbReference type="Gene3D" id="3.30.300.20">
    <property type="match status" value="1"/>
</dbReference>
<dbReference type="PANTHER" id="PTHR43834:SF6">
    <property type="entry name" value="GTPASE DER"/>
    <property type="match status" value="1"/>
</dbReference>
<evidence type="ECO:0000256" key="4">
    <source>
        <dbReference type="ARBA" id="ARBA00022737"/>
    </source>
</evidence>
<dbReference type="PRINTS" id="PR00326">
    <property type="entry name" value="GTP1OBG"/>
</dbReference>
<dbReference type="PIRSF" id="PIRSF006485">
    <property type="entry name" value="GTP-binding_EngA"/>
    <property type="match status" value="1"/>
</dbReference>